<keyword evidence="2" id="KW-1185">Reference proteome</keyword>
<protein>
    <submittedName>
        <fullName evidence="1">Uncharacterized protein</fullName>
    </submittedName>
</protein>
<gene>
    <name evidence="1" type="ORF">DdX_20528</name>
</gene>
<proteinExistence type="predicted"/>
<accession>A0AAD4QWG5</accession>
<evidence type="ECO:0000313" key="1">
    <source>
        <dbReference type="EMBL" id="KAI1693687.1"/>
    </source>
</evidence>
<organism evidence="1 2">
    <name type="scientific">Ditylenchus destructor</name>
    <dbReference type="NCBI Taxonomy" id="166010"/>
    <lineage>
        <taxon>Eukaryota</taxon>
        <taxon>Metazoa</taxon>
        <taxon>Ecdysozoa</taxon>
        <taxon>Nematoda</taxon>
        <taxon>Chromadorea</taxon>
        <taxon>Rhabditida</taxon>
        <taxon>Tylenchina</taxon>
        <taxon>Tylenchomorpha</taxon>
        <taxon>Sphaerularioidea</taxon>
        <taxon>Anguinidae</taxon>
        <taxon>Anguininae</taxon>
        <taxon>Ditylenchus</taxon>
    </lineage>
</organism>
<dbReference type="Proteomes" id="UP001201812">
    <property type="component" value="Unassembled WGS sequence"/>
</dbReference>
<dbReference type="EMBL" id="JAKKPZ010000599">
    <property type="protein sequence ID" value="KAI1693687.1"/>
    <property type="molecule type" value="Genomic_DNA"/>
</dbReference>
<reference evidence="1" key="1">
    <citation type="submission" date="2022-01" db="EMBL/GenBank/DDBJ databases">
        <title>Genome Sequence Resource for Two Populations of Ditylenchus destructor, the Migratory Endoparasitic Phytonematode.</title>
        <authorList>
            <person name="Zhang H."/>
            <person name="Lin R."/>
            <person name="Xie B."/>
        </authorList>
    </citation>
    <scope>NUCLEOTIDE SEQUENCE</scope>
    <source>
        <strain evidence="1">BazhouSP</strain>
    </source>
</reference>
<evidence type="ECO:0000313" key="2">
    <source>
        <dbReference type="Proteomes" id="UP001201812"/>
    </source>
</evidence>
<sequence>MQKVTLNYQRTLFLSFFLSPNVALEYKKKLDRLKCLRKKDDNGEEDDVCGELLQTAIDEYEGTCGKLETSTKSGAMTSGIGPLFLLVANIWIALHTKVL</sequence>
<name>A0AAD4QWG5_9BILA</name>
<dbReference type="AlphaFoldDB" id="A0AAD4QWG5"/>
<comment type="caution">
    <text evidence="1">The sequence shown here is derived from an EMBL/GenBank/DDBJ whole genome shotgun (WGS) entry which is preliminary data.</text>
</comment>